<organism evidence="2 3">
    <name type="scientific">Fibrobacter intestinalis</name>
    <dbReference type="NCBI Taxonomy" id="28122"/>
    <lineage>
        <taxon>Bacteria</taxon>
        <taxon>Pseudomonadati</taxon>
        <taxon>Fibrobacterota</taxon>
        <taxon>Fibrobacteria</taxon>
        <taxon>Fibrobacterales</taxon>
        <taxon>Fibrobacteraceae</taxon>
        <taxon>Fibrobacter</taxon>
    </lineage>
</organism>
<name>A0A1M7A358_9BACT</name>
<dbReference type="SMART" id="SM01126">
    <property type="entry name" value="DDE_Tnp_IS1595"/>
    <property type="match status" value="1"/>
</dbReference>
<dbReference type="NCBIfam" id="NF033547">
    <property type="entry name" value="transpos_IS1595"/>
    <property type="match status" value="1"/>
</dbReference>
<dbReference type="Proteomes" id="UP000184275">
    <property type="component" value="Unassembled WGS sequence"/>
</dbReference>
<dbReference type="EMBL" id="FRAW01000087">
    <property type="protein sequence ID" value="SHL37106.1"/>
    <property type="molecule type" value="Genomic_DNA"/>
</dbReference>
<accession>A0A1M7A358</accession>
<evidence type="ECO:0000313" key="3">
    <source>
        <dbReference type="Proteomes" id="UP000184275"/>
    </source>
</evidence>
<dbReference type="PANTHER" id="PTHR33293">
    <property type="entry name" value="INSERTION ELEMENT IS1 1 PROTEIN INSB-RELATED"/>
    <property type="match status" value="1"/>
</dbReference>
<feature type="domain" description="ISXO2-like transposase" evidence="1">
    <location>
        <begin position="152"/>
        <end position="309"/>
    </location>
</feature>
<sequence>MATVNVVYQMYRELSPAERKVFARLVYGRKVLDSVDIPGAGDIDSFLTELRFGGKIPCCVHCGSESVKRNGHKDGKQRYLCKDCGKTFGASTGTVFRSAKKPLSTYLQYVHCMMRGMFVRETAGSCGMGVANAFYMRHKILDALQSMQDSVTLDGVAQADGTFFAISFKGNHSRSVRFTLPRMPHRRGTPASKRGLSSEKVCVECAVNGSGLSIASITNLGKASCADISRLLDGRISEGSVLCTDKNSAYVDFADRNGLELVQIDSGKHVKGAFNIQRVNSYHSRLKKFIGHFTGVATKYLNNYLVWFNLTHIAEGDDDFLEKVWQRHNARARYSGTKRSYMLRPAIPVAA</sequence>
<keyword evidence="3" id="KW-1185">Reference proteome</keyword>
<dbReference type="InterPro" id="IPR024445">
    <property type="entry name" value="Tnp_ISXO2-like"/>
</dbReference>
<dbReference type="AlphaFoldDB" id="A0A1M7A358"/>
<dbReference type="Pfam" id="PF12762">
    <property type="entry name" value="DDE_Tnp_IS1595"/>
    <property type="match status" value="1"/>
</dbReference>
<dbReference type="PANTHER" id="PTHR33293:SF1">
    <property type="entry name" value="INSERTION ELEMENT IS1 1 PROTEIN INSB-RELATED"/>
    <property type="match status" value="1"/>
</dbReference>
<proteinExistence type="predicted"/>
<evidence type="ECO:0000259" key="1">
    <source>
        <dbReference type="SMART" id="SM01126"/>
    </source>
</evidence>
<evidence type="ECO:0000313" key="2">
    <source>
        <dbReference type="EMBL" id="SHL37106.1"/>
    </source>
</evidence>
<protein>
    <submittedName>
        <fullName evidence="2">Transposase</fullName>
    </submittedName>
</protein>
<dbReference type="RefSeq" id="WP_073306508.1">
    <property type="nucleotide sequence ID" value="NZ_FRAW01000087.1"/>
</dbReference>
<reference evidence="3" key="1">
    <citation type="submission" date="2016-11" db="EMBL/GenBank/DDBJ databases">
        <authorList>
            <person name="Varghese N."/>
            <person name="Submissions S."/>
        </authorList>
    </citation>
    <scope>NUCLEOTIDE SEQUENCE [LARGE SCALE GENOMIC DNA]</scope>
    <source>
        <strain evidence="3">UWOS</strain>
    </source>
</reference>
<dbReference type="InterPro" id="IPR051354">
    <property type="entry name" value="Transposase_27_IS1"/>
</dbReference>
<gene>
    <name evidence="2" type="ORF">SAMN05720469_1871</name>
</gene>